<keyword evidence="3" id="KW-1185">Reference proteome</keyword>
<sequence length="393" mass="40539">MRVHQLLSAAAVASFAGVSVAAPAPVKAVTFPHHAAAAAAPSASSPSSSQLPNDGFPKPNASQLAGINAAADGTLANSPPPPALNSSSLPVFQLIAFNENFEVAFFNSLLYNVTNDVPGYQVLPAEKVALVRVLTSVLAQEELHAINAANVLTHFKGFVPTPCTYKFPTTDLPAALALAETFTSLVLGTLQDASQILATNGDAGPVRAVASVIGQEGEQNGFYRSLLNRKPSQKPFLTTSVGAFAFSALQEFVVSCPFPISQIPIPVFPPLTVVSGSGGADISAQDQLLAFTADLTSVATAAGPYTSRTGNDTGLYVTYLTGQDTPASVPVLNAQWTDHVLSFDANFPFTELVMDGFTIAALTTGANFTSPDAIPAATLAAPGLLQVNDALLA</sequence>
<evidence type="ECO:0000256" key="1">
    <source>
        <dbReference type="SAM" id="SignalP"/>
    </source>
</evidence>
<dbReference type="AlphaFoldDB" id="A0A167P5J0"/>
<dbReference type="OrthoDB" id="5293813at2759"/>
<feature type="chain" id="PRO_5007890991" evidence="1">
    <location>
        <begin position="22"/>
        <end position="393"/>
    </location>
</feature>
<comment type="caution">
    <text evidence="2">The sequence shown here is derived from an EMBL/GenBank/DDBJ whole genome shotgun (WGS) entry which is preliminary data.</text>
</comment>
<accession>A0A167P5J0</accession>
<feature type="signal peptide" evidence="1">
    <location>
        <begin position="1"/>
        <end position="21"/>
    </location>
</feature>
<evidence type="ECO:0000313" key="2">
    <source>
        <dbReference type="EMBL" id="OAA56313.1"/>
    </source>
</evidence>
<reference evidence="2 3" key="1">
    <citation type="journal article" date="2016" name="Genome Biol. Evol.">
        <title>Divergent and convergent evolution of fungal pathogenicity.</title>
        <authorList>
            <person name="Shang Y."/>
            <person name="Xiao G."/>
            <person name="Zheng P."/>
            <person name="Cen K."/>
            <person name="Zhan S."/>
            <person name="Wang C."/>
        </authorList>
    </citation>
    <scope>NUCLEOTIDE SEQUENCE [LARGE SCALE GENOMIC DNA]</scope>
    <source>
        <strain evidence="2 3">RCEF 264</strain>
    </source>
</reference>
<keyword evidence="1" id="KW-0732">Signal</keyword>
<gene>
    <name evidence="2" type="ORF">SPI_07924</name>
</gene>
<proteinExistence type="predicted"/>
<protein>
    <submittedName>
        <fullName evidence="2">Sexual development protein</fullName>
    </submittedName>
</protein>
<organism evidence="2 3">
    <name type="scientific">Niveomyces insectorum RCEF 264</name>
    <dbReference type="NCBI Taxonomy" id="1081102"/>
    <lineage>
        <taxon>Eukaryota</taxon>
        <taxon>Fungi</taxon>
        <taxon>Dikarya</taxon>
        <taxon>Ascomycota</taxon>
        <taxon>Pezizomycotina</taxon>
        <taxon>Sordariomycetes</taxon>
        <taxon>Hypocreomycetidae</taxon>
        <taxon>Hypocreales</taxon>
        <taxon>Cordycipitaceae</taxon>
        <taxon>Niveomyces</taxon>
    </lineage>
</organism>
<name>A0A167P5J0_9HYPO</name>
<dbReference type="Proteomes" id="UP000076874">
    <property type="component" value="Unassembled WGS sequence"/>
</dbReference>
<evidence type="ECO:0000313" key="3">
    <source>
        <dbReference type="Proteomes" id="UP000076874"/>
    </source>
</evidence>
<dbReference type="EMBL" id="AZHD01000017">
    <property type="protein sequence ID" value="OAA56313.1"/>
    <property type="molecule type" value="Genomic_DNA"/>
</dbReference>